<gene>
    <name evidence="1" type="ORF">PtrM4_049130</name>
</gene>
<dbReference type="GeneID" id="90954945"/>
<dbReference type="Proteomes" id="UP000245464">
    <property type="component" value="Chromosome 10"/>
</dbReference>
<organism evidence="1 2">
    <name type="scientific">Pyrenophora tritici-repentis</name>
    <dbReference type="NCBI Taxonomy" id="45151"/>
    <lineage>
        <taxon>Eukaryota</taxon>
        <taxon>Fungi</taxon>
        <taxon>Dikarya</taxon>
        <taxon>Ascomycota</taxon>
        <taxon>Pezizomycotina</taxon>
        <taxon>Dothideomycetes</taxon>
        <taxon>Pleosporomycetidae</taxon>
        <taxon>Pleosporales</taxon>
        <taxon>Pleosporineae</taxon>
        <taxon>Pleosporaceae</taxon>
        <taxon>Pyrenophora</taxon>
    </lineage>
</organism>
<dbReference type="RefSeq" id="XP_065959367.1">
    <property type="nucleotide sequence ID" value="XM_066104803.1"/>
</dbReference>
<protein>
    <submittedName>
        <fullName evidence="1">Herpes-BLLF1 multi-domain protein</fullName>
    </submittedName>
</protein>
<evidence type="ECO:0000313" key="1">
    <source>
        <dbReference type="EMBL" id="KAF7565479.1"/>
    </source>
</evidence>
<dbReference type="KEGG" id="ptrr:90954945"/>
<comment type="caution">
    <text evidence="1">The sequence shown here is derived from an EMBL/GenBank/DDBJ whole genome shotgun (WGS) entry which is preliminary data.</text>
</comment>
<reference evidence="1" key="1">
    <citation type="journal article" date="2018" name="BMC Genomics">
        <title>Comparative genomics of the wheat fungal pathogen Pyrenophora tritici-repentis reveals chromosomal variations and genome plasticity.</title>
        <authorList>
            <person name="Moolhuijzen P."/>
            <person name="See P.T."/>
            <person name="Hane J.K."/>
            <person name="Shi G."/>
            <person name="Liu Z."/>
            <person name="Oliver R.P."/>
            <person name="Moffat C.S."/>
        </authorList>
    </citation>
    <scope>NUCLEOTIDE SEQUENCE [LARGE SCALE GENOMIC DNA]</scope>
    <source>
        <strain evidence="1">M4</strain>
    </source>
</reference>
<sequence length="280" mass="27934">MPALDVGVTLVLDSLVAEGMGELSEAGDVAEVSAGLDDAGAPELDSLVTEVIGELSDADGVVVVSTGIPALDVGMTSVLDSLVTEGMGELSEADGVAEVSAGLDEGASELDSLVTEGMGKLSEGDGVMEVETGMPALEVEEISVLDSLVAEGKGELSEADGMAEVSPGLDDEGASELAEGVSVPVSLAAEDVTGMDSVPVVAISELEELPDGTGVSEDVTDSLSDVPEGDDDVSEGKTRVVLGKTGFEAEDSSVGMAELLDTSDAVEDAVSLEMVPVDGA</sequence>
<dbReference type="EMBL" id="NQIK02000010">
    <property type="protein sequence ID" value="KAF7565479.1"/>
    <property type="molecule type" value="Genomic_DNA"/>
</dbReference>
<name>A0A2W1EFC5_9PLEO</name>
<dbReference type="AlphaFoldDB" id="A0A2W1EFC5"/>
<proteinExistence type="predicted"/>
<accession>A0A2W1EFC5</accession>
<evidence type="ECO:0000313" key="2">
    <source>
        <dbReference type="Proteomes" id="UP000245464"/>
    </source>
</evidence>